<feature type="transmembrane region" description="Helical" evidence="1">
    <location>
        <begin position="186"/>
        <end position="210"/>
    </location>
</feature>
<organism evidence="2 3">
    <name type="scientific">Chryseobacterium vrystaatense</name>
    <dbReference type="NCBI Taxonomy" id="307480"/>
    <lineage>
        <taxon>Bacteria</taxon>
        <taxon>Pseudomonadati</taxon>
        <taxon>Bacteroidota</taxon>
        <taxon>Flavobacteriia</taxon>
        <taxon>Flavobacteriales</taxon>
        <taxon>Weeksellaceae</taxon>
        <taxon>Chryseobacterium group</taxon>
        <taxon>Chryseobacterium</taxon>
    </lineage>
</organism>
<name>A0A1M5M7D3_9FLAO</name>
<protein>
    <recommendedName>
        <fullName evidence="4">Yip1 domain-containing protein</fullName>
    </recommendedName>
</protein>
<evidence type="ECO:0000313" key="2">
    <source>
        <dbReference type="EMBL" id="SHG73186.1"/>
    </source>
</evidence>
<sequence>MKNILLFIGIVVCYFLLTYLDKTYITTSSKIFDFLAKDYPNDIVQNYMDSQKKWWWISYAATPVLIAIKVLLVAFCLNFIKLLDLPGLENITFSDFISLVLIAESVFIIAGFYKFVNFYWIDTDYTIENLQTYYPISLLNIKEYLSTEKWLAYPLQLVNLFELFYWGILAWGIWELSEQKVSFQKSLVLTTITYGVGLLFWVGIVSFFILNAQY</sequence>
<feature type="transmembrane region" description="Helical" evidence="1">
    <location>
        <begin position="92"/>
        <end position="113"/>
    </location>
</feature>
<gene>
    <name evidence="2" type="ORF">SAMN02787073_4755</name>
</gene>
<reference evidence="3" key="1">
    <citation type="submission" date="2016-11" db="EMBL/GenBank/DDBJ databases">
        <authorList>
            <person name="Varghese N."/>
            <person name="Submissions S."/>
        </authorList>
    </citation>
    <scope>NUCLEOTIDE SEQUENCE [LARGE SCALE GENOMIC DNA]</scope>
    <source>
        <strain evidence="3">YR203</strain>
    </source>
</reference>
<dbReference type="AlphaFoldDB" id="A0A1M5M7D3"/>
<proteinExistence type="predicted"/>
<evidence type="ECO:0008006" key="4">
    <source>
        <dbReference type="Google" id="ProtNLM"/>
    </source>
</evidence>
<accession>A0A1M5M7D3</accession>
<keyword evidence="1" id="KW-1133">Transmembrane helix</keyword>
<keyword evidence="1" id="KW-0472">Membrane</keyword>
<dbReference type="Proteomes" id="UP000184108">
    <property type="component" value="Unassembled WGS sequence"/>
</dbReference>
<keyword evidence="1" id="KW-0812">Transmembrane</keyword>
<evidence type="ECO:0000313" key="3">
    <source>
        <dbReference type="Proteomes" id="UP000184108"/>
    </source>
</evidence>
<dbReference type="RefSeq" id="WP_139260038.1">
    <property type="nucleotide sequence ID" value="NZ_FQVE01000007.1"/>
</dbReference>
<feature type="transmembrane region" description="Helical" evidence="1">
    <location>
        <begin position="56"/>
        <end position="80"/>
    </location>
</feature>
<evidence type="ECO:0000256" key="1">
    <source>
        <dbReference type="SAM" id="Phobius"/>
    </source>
</evidence>
<feature type="transmembrane region" description="Helical" evidence="1">
    <location>
        <begin position="150"/>
        <end position="174"/>
    </location>
</feature>
<dbReference type="EMBL" id="FQVE01000007">
    <property type="protein sequence ID" value="SHG73186.1"/>
    <property type="molecule type" value="Genomic_DNA"/>
</dbReference>